<comment type="similarity">
    <text evidence="1">Belongs to the peptidase C2 family.</text>
</comment>
<accession>A0A0M0JWW8</accession>
<evidence type="ECO:0000256" key="4">
    <source>
        <dbReference type="SAM" id="MobiDB-lite"/>
    </source>
</evidence>
<evidence type="ECO:0000256" key="3">
    <source>
        <dbReference type="PROSITE-ProRule" id="PRU00239"/>
    </source>
</evidence>
<feature type="active site" evidence="2 3">
    <location>
        <position position="617"/>
    </location>
</feature>
<dbReference type="GO" id="GO:0004198">
    <property type="term" value="F:calcium-dependent cysteine-type endopeptidase activity"/>
    <property type="evidence" value="ECO:0007669"/>
    <property type="project" value="InterPro"/>
</dbReference>
<keyword evidence="3" id="KW-0788">Thiol protease</keyword>
<sequence length="813" mass="89715">MDAPQVAAAEEWACAAKKAGDSPFLMLTPEEAKERGFRDDEELASQGTFASFIREEDEGGRARFSRRLFHHYPAGSHPYYMDVDDDDDMQRALAMSLEAARLPQGTAPAADDADGDDSMSKALAMSMDSEPVATADDDDDMAKALAMSMEPTPAPAPSKHDLLEREGFSARLKELFEEAKAKGQEPNAAAASALAQAQNEQKAQLDQRAAAAASSKHDLLSREGFSTRVKELFEAAKAKGQDANAAAATALAQAQKEQLAAAAQARSARAGGPTSPPRSDRESAEQTFERWEEVEKVAQAQVDAINALYKEEGVTFVDPSFPPTNRALYLSDESATTWQCKACSKRNQLPPRPDEQQLLRLMTDPNAAGRLIKCPLCAHETSMLECALRPAGWGRPHELRDDVTFQFSTVPWVLVRAEPRPDDIRQGHVGNCWFVCAMSALAEDRANIDRILVTKELNHAGVYQVRLCRSGVWHCVVIDDVLPINGLSCLAYLKAARRSLWPCLIEKAAAKLEGSYEALNGGTFAEAFGMLSGCPVQRVDLRRFKEPAAAPPTASAEERVMHARHLERWKAKGYDTDELYFKLFSYKEAGFVIGCSTFFTKEEEINEARATGIQVPHAYCLLDMKESPHGDGEQLVKLRNPNGHAGWRGEWSRASSKWTYEAKQALRIDHEDAGVFWMSWDNFLRLFAEVTICRLRPDYVDARQGGWLPSVFGCGQGILIEVYARTQLELSIYQEVTNLTNLPPRAMTNLTNLTNLPPRAMANLTNLTNLPPRTMANLTNLTNLTNLPPRAMTNLTNLTNLPPMAMAMATDCD</sequence>
<dbReference type="SMART" id="SM00726">
    <property type="entry name" value="UIM"/>
    <property type="match status" value="2"/>
</dbReference>
<comment type="caution">
    <text evidence="6">The sequence shown here is derived from an EMBL/GenBank/DDBJ whole genome shotgun (WGS) entry which is preliminary data.</text>
</comment>
<dbReference type="PROSITE" id="PS00139">
    <property type="entry name" value="THIOL_PROTEASE_CYS"/>
    <property type="match status" value="1"/>
</dbReference>
<reference evidence="7" key="1">
    <citation type="journal article" date="2015" name="PLoS Genet.">
        <title>Genome Sequence and Transcriptome Analyses of Chrysochromulina tobin: Metabolic Tools for Enhanced Algal Fitness in the Prominent Order Prymnesiales (Haptophyceae).</title>
        <authorList>
            <person name="Hovde B.T."/>
            <person name="Deodato C.R."/>
            <person name="Hunsperger H.M."/>
            <person name="Ryken S.A."/>
            <person name="Yost W."/>
            <person name="Jha R.K."/>
            <person name="Patterson J."/>
            <person name="Monnat R.J. Jr."/>
            <person name="Barlow S.B."/>
            <person name="Starkenburg S.R."/>
            <person name="Cattolico R.A."/>
        </authorList>
    </citation>
    <scope>NUCLEOTIDE SEQUENCE</scope>
    <source>
        <strain evidence="7">CCMP291</strain>
    </source>
</reference>
<dbReference type="GO" id="GO:0006508">
    <property type="term" value="P:proteolysis"/>
    <property type="evidence" value="ECO:0007669"/>
    <property type="project" value="UniProtKB-KW"/>
</dbReference>
<dbReference type="Pfam" id="PF02809">
    <property type="entry name" value="UIM"/>
    <property type="match status" value="3"/>
</dbReference>
<dbReference type="PROSITE" id="PS50330">
    <property type="entry name" value="UIM"/>
    <property type="match status" value="1"/>
</dbReference>
<dbReference type="SMART" id="SM00230">
    <property type="entry name" value="CysPc"/>
    <property type="match status" value="1"/>
</dbReference>
<dbReference type="InterPro" id="IPR001300">
    <property type="entry name" value="Peptidase_C2_calpain_cat"/>
</dbReference>
<dbReference type="InterPro" id="IPR022684">
    <property type="entry name" value="Calpain_cysteine_protease"/>
</dbReference>
<organism evidence="6 7">
    <name type="scientific">Chrysochromulina tobinii</name>
    <dbReference type="NCBI Taxonomy" id="1460289"/>
    <lineage>
        <taxon>Eukaryota</taxon>
        <taxon>Haptista</taxon>
        <taxon>Haptophyta</taxon>
        <taxon>Prymnesiophyceae</taxon>
        <taxon>Prymnesiales</taxon>
        <taxon>Chrysochromulinaceae</taxon>
        <taxon>Chrysochromulina</taxon>
    </lineage>
</organism>
<protein>
    <submittedName>
        <fullName evidence="6">Small optic isoform d</fullName>
    </submittedName>
</protein>
<dbReference type="Gene3D" id="3.90.70.10">
    <property type="entry name" value="Cysteine proteinases"/>
    <property type="match status" value="1"/>
</dbReference>
<dbReference type="EMBL" id="JWZX01002189">
    <property type="protein sequence ID" value="KOO30633.1"/>
    <property type="molecule type" value="Genomic_DNA"/>
</dbReference>
<keyword evidence="3" id="KW-0378">Hydrolase</keyword>
<evidence type="ECO:0000313" key="7">
    <source>
        <dbReference type="Proteomes" id="UP000037460"/>
    </source>
</evidence>
<feature type="active site" evidence="2 3">
    <location>
        <position position="432"/>
    </location>
</feature>
<dbReference type="InterPro" id="IPR032675">
    <property type="entry name" value="LRR_dom_sf"/>
</dbReference>
<gene>
    <name evidence="6" type="ORF">Ctob_014742</name>
</gene>
<dbReference type="SUPFAM" id="SSF54001">
    <property type="entry name" value="Cysteine proteinases"/>
    <property type="match status" value="1"/>
</dbReference>
<dbReference type="OrthoDB" id="268518at2759"/>
<dbReference type="CDD" id="cd00044">
    <property type="entry name" value="CysPc"/>
    <property type="match status" value="1"/>
</dbReference>
<dbReference type="PROSITE" id="PS50203">
    <property type="entry name" value="CALPAIN_CAT"/>
    <property type="match status" value="1"/>
</dbReference>
<dbReference type="InterPro" id="IPR003903">
    <property type="entry name" value="UIM_dom"/>
</dbReference>
<feature type="region of interest" description="Disordered" evidence="4">
    <location>
        <begin position="181"/>
        <end position="219"/>
    </location>
</feature>
<dbReference type="Gene3D" id="3.80.10.10">
    <property type="entry name" value="Ribonuclease Inhibitor"/>
    <property type="match status" value="1"/>
</dbReference>
<keyword evidence="7" id="KW-1185">Reference proteome</keyword>
<evidence type="ECO:0000256" key="2">
    <source>
        <dbReference type="PIRSR" id="PIRSR622684-1"/>
    </source>
</evidence>
<dbReference type="Proteomes" id="UP000037460">
    <property type="component" value="Unassembled WGS sequence"/>
</dbReference>
<evidence type="ECO:0000256" key="1">
    <source>
        <dbReference type="ARBA" id="ARBA00007623"/>
    </source>
</evidence>
<feature type="compositionally biased region" description="Basic and acidic residues" evidence="4">
    <location>
        <begin position="278"/>
        <end position="290"/>
    </location>
</feature>
<dbReference type="AlphaFoldDB" id="A0A0M0JWW8"/>
<feature type="domain" description="Calpain catalytic" evidence="5">
    <location>
        <begin position="315"/>
        <end position="696"/>
    </location>
</feature>
<dbReference type="Pfam" id="PF00648">
    <property type="entry name" value="Peptidase_C2"/>
    <property type="match status" value="1"/>
</dbReference>
<feature type="compositionally biased region" description="Low complexity" evidence="4">
    <location>
        <begin position="188"/>
        <end position="198"/>
    </location>
</feature>
<keyword evidence="3" id="KW-0645">Protease</keyword>
<dbReference type="GO" id="GO:0005737">
    <property type="term" value="C:cytoplasm"/>
    <property type="evidence" value="ECO:0007669"/>
    <property type="project" value="TreeGrafter"/>
</dbReference>
<dbReference type="PANTHER" id="PTHR10183:SF382">
    <property type="entry name" value="CALPAIN-15"/>
    <property type="match status" value="1"/>
</dbReference>
<evidence type="ECO:0000313" key="6">
    <source>
        <dbReference type="EMBL" id="KOO30633.1"/>
    </source>
</evidence>
<dbReference type="InterPro" id="IPR000169">
    <property type="entry name" value="Pept_cys_AS"/>
</dbReference>
<evidence type="ECO:0000259" key="5">
    <source>
        <dbReference type="PROSITE" id="PS50203"/>
    </source>
</evidence>
<proteinExistence type="inferred from homology"/>
<dbReference type="InterPro" id="IPR038765">
    <property type="entry name" value="Papain-like_cys_pep_sf"/>
</dbReference>
<feature type="region of interest" description="Disordered" evidence="4">
    <location>
        <begin position="261"/>
        <end position="290"/>
    </location>
</feature>
<feature type="active site" evidence="2 3">
    <location>
        <position position="640"/>
    </location>
</feature>
<dbReference type="Gene3D" id="6.10.140.100">
    <property type="match status" value="1"/>
</dbReference>
<dbReference type="PANTHER" id="PTHR10183">
    <property type="entry name" value="CALPAIN"/>
    <property type="match status" value="1"/>
</dbReference>
<name>A0A0M0JWW8_9EUKA</name>
<feature type="compositionally biased region" description="Low complexity" evidence="4">
    <location>
        <begin position="261"/>
        <end position="270"/>
    </location>
</feature>
<dbReference type="SUPFAM" id="SSF52058">
    <property type="entry name" value="L domain-like"/>
    <property type="match status" value="1"/>
</dbReference>